<dbReference type="PATRIC" id="fig|1136941.3.peg.2163"/>
<dbReference type="PANTHER" id="PTHR37539">
    <property type="entry name" value="SECRETED PROTEIN-RELATED"/>
    <property type="match status" value="1"/>
</dbReference>
<dbReference type="KEGG" id="goq:ACH46_10635"/>
<name>A0A0N9N3G6_9ACTN</name>
<feature type="domain" description="ER-bound oxygenase mpaB/mpaB'/Rubber oxygenase catalytic" evidence="1">
    <location>
        <begin position="130"/>
        <end position="345"/>
    </location>
</feature>
<reference evidence="3" key="1">
    <citation type="submission" date="2015-06" db="EMBL/GenBank/DDBJ databases">
        <title>Complete genome sequence and metabolic analysis of phthalate degradation pathway in Gordonia sp. QH-11.</title>
        <authorList>
            <person name="Jin D."/>
            <person name="Kong X."/>
            <person name="Bai Z."/>
        </authorList>
    </citation>
    <scope>NUCLEOTIDE SEQUENCE [LARGE SCALE GENOMIC DNA]</scope>
    <source>
        <strain evidence="3">QH-11</strain>
    </source>
</reference>
<dbReference type="GO" id="GO:0016491">
    <property type="term" value="F:oxidoreductase activity"/>
    <property type="evidence" value="ECO:0007669"/>
    <property type="project" value="InterPro"/>
</dbReference>
<evidence type="ECO:0000313" key="2">
    <source>
        <dbReference type="EMBL" id="ALG84874.1"/>
    </source>
</evidence>
<dbReference type="PANTHER" id="PTHR37539:SF1">
    <property type="entry name" value="ER-BOUND OXYGENASE MPAB_MPAB'_RUBBER OXYGENASE CATALYTIC DOMAIN-CONTAINING PROTEIN"/>
    <property type="match status" value="1"/>
</dbReference>
<evidence type="ECO:0000259" key="1">
    <source>
        <dbReference type="Pfam" id="PF09995"/>
    </source>
</evidence>
<proteinExistence type="predicted"/>
<evidence type="ECO:0000313" key="3">
    <source>
        <dbReference type="Proteomes" id="UP000063789"/>
    </source>
</evidence>
<dbReference type="Proteomes" id="UP000063789">
    <property type="component" value="Chromosome"/>
</dbReference>
<dbReference type="OrthoDB" id="7614910at2"/>
<gene>
    <name evidence="2" type="ORF">ACH46_10635</name>
</gene>
<dbReference type="RefSeq" id="WP_062392872.1">
    <property type="nucleotide sequence ID" value="NZ_CP011853.1"/>
</dbReference>
<organism evidence="2 3">
    <name type="scientific">Gordonia phthalatica</name>
    <dbReference type="NCBI Taxonomy" id="1136941"/>
    <lineage>
        <taxon>Bacteria</taxon>
        <taxon>Bacillati</taxon>
        <taxon>Actinomycetota</taxon>
        <taxon>Actinomycetes</taxon>
        <taxon>Mycobacteriales</taxon>
        <taxon>Gordoniaceae</taxon>
        <taxon>Gordonia</taxon>
    </lineage>
</organism>
<accession>A0A0N9N3G6</accession>
<dbReference type="Pfam" id="PF09995">
    <property type="entry name" value="MPAB_Lcp_cat"/>
    <property type="match status" value="1"/>
</dbReference>
<dbReference type="InterPro" id="IPR037473">
    <property type="entry name" value="Lcp-like"/>
</dbReference>
<keyword evidence="3" id="KW-1185">Reference proteome</keyword>
<dbReference type="EMBL" id="CP011853">
    <property type="protein sequence ID" value="ALG84874.1"/>
    <property type="molecule type" value="Genomic_DNA"/>
</dbReference>
<protein>
    <recommendedName>
        <fullName evidence="1">ER-bound oxygenase mpaB/mpaB'/Rubber oxygenase catalytic domain-containing protein</fullName>
    </recommendedName>
</protein>
<sequence>MATTIPTRHPAQPVPIPKGVEIFGRLFGVGRPSASEFDRLGELLMAGDPVMDGVVAAMSEAGMRETRPLFEKALVDGIDSVEGAPAAMEDFFRHIEATPDWVDRKQLALAAQVMQSGGADGLYIARDVALLGGYQFAGFNQTLLRTGALTKGSNKRFAETSRWALDVIGEGGLDLHGAGYRSTIRVRFIHSMVRRHVESMPDWDSGKWGVPINQTDMAATLVGSLVAPSIGVAGLGLLNSRREYEAIAQLTRYVGWLIGVDDEFLPRDFRDAVRILAHTSAALSVADETSKLLASPMVDDPDAWHYAALPALRRRLAKSQHLGIARAFLGRPALRRLGVDDTALPWYPPLIFGVNIVRSVAAQLPGGRRRAARAGQRRADTFMTTMAPNPVVIGDSSDIARAA</sequence>
<reference evidence="2 3" key="2">
    <citation type="journal article" date="2017" name="Int. J. Syst. Evol. Microbiol.">
        <title>Gordonia phthalatica sp. nov., a di-n-butyl phthalate-degrading bacterium isolated from activated sludge.</title>
        <authorList>
            <person name="Jin D."/>
            <person name="Kong X."/>
            <person name="Jia M."/>
            <person name="Yu X."/>
            <person name="Wang X."/>
            <person name="Zhuang X."/>
            <person name="Deng Y."/>
            <person name="Bai Z."/>
        </authorList>
    </citation>
    <scope>NUCLEOTIDE SEQUENCE [LARGE SCALE GENOMIC DNA]</scope>
    <source>
        <strain evidence="2 3">QH-11</strain>
    </source>
</reference>
<dbReference type="STRING" id="1136941.ACH46_10635"/>
<dbReference type="InterPro" id="IPR018713">
    <property type="entry name" value="MPAB/Lcp_cat_dom"/>
</dbReference>
<dbReference type="AlphaFoldDB" id="A0A0N9N3G6"/>